<sequence length="565" mass="62857">MVSAHRVEALHNSSASLKDLYEESGKDHDNFPKLVSEHFSRVFYTPEAFREIPTLDVQHGPDTFPDRSLVRFRAMVQDTSLSSEMYLSKSSSGKCGGWGIGFSEKEGQDMDYADVKECAVLWAVSVPGESQWCSRELDGPEELQERTSLAVDRSTSSCDPQRAHKYPHPSVPHLGVQVKLYDTDSSEQLKATDVVTFVGILTIDPLNSDMDELAEVPTLHVLYMQQHPHALLSRPYPFTTALDNERNGTDTESDQHMKSQEEVRADLISWIAEEALGGDQEAAEWILLIMIARVLSRNPPLLPPSLTLAYFPSPPPMPSTSVTPSAPIPTLSFVLGELLPLTYTLPLSLDALNNHPYVPESKEEDLHSGVLQLPKGTVLLVTESGVTEGKLVDRGVLNVAALQKVMTAQTLTYSFPFSQFTFPTDISTIVLSEGSKSAFFKTDLILPLRSIDSPLAAGRLYRSPQIVSLPSPERLAAFRNLIVGARVGDVQVNEETSRYIQREFVRERQQDQTVTSDDLIRRMTVAKLYALSLHETDLTVDIWERAKAFDERRRSACASVTAIKR</sequence>
<dbReference type="PANTHER" id="PTHR13489:SF0">
    <property type="entry name" value="MINI-CHROMOSOME MAINTENANCE COMPLEX-BINDING PROTEIN"/>
    <property type="match status" value="1"/>
</dbReference>
<evidence type="ECO:0000256" key="1">
    <source>
        <dbReference type="ARBA" id="ARBA00004123"/>
    </source>
</evidence>
<dbReference type="EMBL" id="KV427643">
    <property type="protein sequence ID" value="KZT03570.1"/>
    <property type="molecule type" value="Genomic_DNA"/>
</dbReference>
<keyword evidence="2" id="KW-0539">Nucleus</keyword>
<dbReference type="FunCoup" id="A0A165CWB8">
    <property type="interactions" value="12"/>
</dbReference>
<dbReference type="InterPro" id="IPR019140">
    <property type="entry name" value="MCM_complex-bd"/>
</dbReference>
<dbReference type="Proteomes" id="UP000076871">
    <property type="component" value="Unassembled WGS sequence"/>
</dbReference>
<dbReference type="STRING" id="1314785.A0A165CWB8"/>
<dbReference type="PANTHER" id="PTHR13489">
    <property type="entry name" value="MINI-CHROMOSOME MAINTENANCE COMPLEX-BINDING PROTEIN"/>
    <property type="match status" value="1"/>
</dbReference>
<proteinExistence type="predicted"/>
<dbReference type="RefSeq" id="XP_040761310.1">
    <property type="nucleotide sequence ID" value="XM_040909585.1"/>
</dbReference>
<dbReference type="GeneID" id="63826614"/>
<gene>
    <name evidence="3" type="ORF">LAESUDRAFT_729151</name>
</gene>
<evidence type="ECO:0000256" key="2">
    <source>
        <dbReference type="ARBA" id="ARBA00023242"/>
    </source>
</evidence>
<dbReference type="GO" id="GO:0003682">
    <property type="term" value="F:chromatin binding"/>
    <property type="evidence" value="ECO:0007669"/>
    <property type="project" value="TreeGrafter"/>
</dbReference>
<dbReference type="GO" id="GO:0005634">
    <property type="term" value="C:nucleus"/>
    <property type="evidence" value="ECO:0007669"/>
    <property type="project" value="UniProtKB-SubCell"/>
</dbReference>
<dbReference type="OrthoDB" id="329666at2759"/>
<dbReference type="AlphaFoldDB" id="A0A165CWB8"/>
<evidence type="ECO:0000313" key="4">
    <source>
        <dbReference type="Proteomes" id="UP000076871"/>
    </source>
</evidence>
<accession>A0A165CWB8</accession>
<dbReference type="Pfam" id="PF09739">
    <property type="entry name" value="MCM_bind"/>
    <property type="match status" value="2"/>
</dbReference>
<reference evidence="3 4" key="1">
    <citation type="journal article" date="2016" name="Mol. Biol. Evol.">
        <title>Comparative Genomics of Early-Diverging Mushroom-Forming Fungi Provides Insights into the Origins of Lignocellulose Decay Capabilities.</title>
        <authorList>
            <person name="Nagy L.G."/>
            <person name="Riley R."/>
            <person name="Tritt A."/>
            <person name="Adam C."/>
            <person name="Daum C."/>
            <person name="Floudas D."/>
            <person name="Sun H."/>
            <person name="Yadav J.S."/>
            <person name="Pangilinan J."/>
            <person name="Larsson K.H."/>
            <person name="Matsuura K."/>
            <person name="Barry K."/>
            <person name="Labutti K."/>
            <person name="Kuo R."/>
            <person name="Ohm R.A."/>
            <person name="Bhattacharya S.S."/>
            <person name="Shirouzu T."/>
            <person name="Yoshinaga Y."/>
            <person name="Martin F.M."/>
            <person name="Grigoriev I.V."/>
            <person name="Hibbett D.S."/>
        </authorList>
    </citation>
    <scope>NUCLEOTIDE SEQUENCE [LARGE SCALE GENOMIC DNA]</scope>
    <source>
        <strain evidence="3 4">93-53</strain>
    </source>
</reference>
<protein>
    <recommendedName>
        <fullName evidence="5">Mini-chromosome maintenance complex-binding protein</fullName>
    </recommendedName>
</protein>
<dbReference type="GO" id="GO:0006261">
    <property type="term" value="P:DNA-templated DNA replication"/>
    <property type="evidence" value="ECO:0007669"/>
    <property type="project" value="TreeGrafter"/>
</dbReference>
<evidence type="ECO:0008006" key="5">
    <source>
        <dbReference type="Google" id="ProtNLM"/>
    </source>
</evidence>
<evidence type="ECO:0000313" key="3">
    <source>
        <dbReference type="EMBL" id="KZT03570.1"/>
    </source>
</evidence>
<comment type="subcellular location">
    <subcellularLocation>
        <location evidence="1">Nucleus</location>
    </subcellularLocation>
</comment>
<organism evidence="3 4">
    <name type="scientific">Laetiporus sulphureus 93-53</name>
    <dbReference type="NCBI Taxonomy" id="1314785"/>
    <lineage>
        <taxon>Eukaryota</taxon>
        <taxon>Fungi</taxon>
        <taxon>Dikarya</taxon>
        <taxon>Basidiomycota</taxon>
        <taxon>Agaricomycotina</taxon>
        <taxon>Agaricomycetes</taxon>
        <taxon>Polyporales</taxon>
        <taxon>Laetiporus</taxon>
    </lineage>
</organism>
<name>A0A165CWB8_9APHY</name>
<keyword evidence="4" id="KW-1185">Reference proteome</keyword>
<dbReference type="InParanoid" id="A0A165CWB8"/>